<protein>
    <submittedName>
        <fullName evidence="1">Uncharacterized protein</fullName>
    </submittedName>
</protein>
<dbReference type="AlphaFoldDB" id="A0A382YLL7"/>
<feature type="non-terminal residue" evidence="1">
    <location>
        <position position="1"/>
    </location>
</feature>
<proteinExistence type="predicted"/>
<sequence length="200" mass="22153">VELNDFVTALAEGIQLADATEPVWVSNRGRTYQPGIGPHTESATLGLAFNQFSSMDAGIPLEREVPYPNLPRSKCDLVLGRPAEWAVEVKMLRRMGDNGKPNDNILMHILSPYHQDRSAVTDCDKLLDSGFETRLAIVIYGYDYPDFPMDPAIEAFEVLAERRVCLKSKVCASFNGLVHPVHQEGRVFGWEIVAPGPPSD</sequence>
<reference evidence="1" key="1">
    <citation type="submission" date="2018-05" db="EMBL/GenBank/DDBJ databases">
        <authorList>
            <person name="Lanie J.A."/>
            <person name="Ng W.-L."/>
            <person name="Kazmierczak K.M."/>
            <person name="Andrzejewski T.M."/>
            <person name="Davidsen T.M."/>
            <person name="Wayne K.J."/>
            <person name="Tettelin H."/>
            <person name="Glass J.I."/>
            <person name="Rusch D."/>
            <person name="Podicherti R."/>
            <person name="Tsui H.-C.T."/>
            <person name="Winkler M.E."/>
        </authorList>
    </citation>
    <scope>NUCLEOTIDE SEQUENCE</scope>
</reference>
<name>A0A382YLL7_9ZZZZ</name>
<gene>
    <name evidence="1" type="ORF">METZ01_LOCUS436958</name>
</gene>
<organism evidence="1">
    <name type="scientific">marine metagenome</name>
    <dbReference type="NCBI Taxonomy" id="408172"/>
    <lineage>
        <taxon>unclassified sequences</taxon>
        <taxon>metagenomes</taxon>
        <taxon>ecological metagenomes</taxon>
    </lineage>
</organism>
<accession>A0A382YLL7</accession>
<evidence type="ECO:0000313" key="1">
    <source>
        <dbReference type="EMBL" id="SVD84104.1"/>
    </source>
</evidence>
<dbReference type="EMBL" id="UINC01176803">
    <property type="protein sequence ID" value="SVD84104.1"/>
    <property type="molecule type" value="Genomic_DNA"/>
</dbReference>